<evidence type="ECO:0000313" key="14">
    <source>
        <dbReference type="Proteomes" id="UP001220610"/>
    </source>
</evidence>
<evidence type="ECO:0000259" key="11">
    <source>
        <dbReference type="PROSITE" id="PS50109"/>
    </source>
</evidence>
<dbReference type="GO" id="GO:0005524">
    <property type="term" value="F:ATP binding"/>
    <property type="evidence" value="ECO:0007669"/>
    <property type="project" value="UniProtKB-KW"/>
</dbReference>
<dbReference type="PANTHER" id="PTHR43547:SF2">
    <property type="entry name" value="HYBRID SIGNAL TRANSDUCTION HISTIDINE KINASE C"/>
    <property type="match status" value="1"/>
</dbReference>
<protein>
    <recommendedName>
        <fullName evidence="2">histidine kinase</fullName>
        <ecNumber evidence="2">2.7.13.3</ecNumber>
    </recommendedName>
</protein>
<evidence type="ECO:0000256" key="6">
    <source>
        <dbReference type="ARBA" id="ARBA00022777"/>
    </source>
</evidence>
<dbReference type="InterPro" id="IPR013656">
    <property type="entry name" value="PAS_4"/>
</dbReference>
<keyword evidence="7 13" id="KW-0067">ATP-binding</keyword>
<dbReference type="SMART" id="SM00387">
    <property type="entry name" value="HATPase_c"/>
    <property type="match status" value="2"/>
</dbReference>
<name>A0AAJ6BHA2_9BACT</name>
<feature type="coiled-coil region" evidence="10">
    <location>
        <begin position="870"/>
        <end position="904"/>
    </location>
</feature>
<dbReference type="PANTHER" id="PTHR43547">
    <property type="entry name" value="TWO-COMPONENT HISTIDINE KINASE"/>
    <property type="match status" value="1"/>
</dbReference>
<keyword evidence="8" id="KW-0902">Two-component regulatory system</keyword>
<evidence type="ECO:0000256" key="1">
    <source>
        <dbReference type="ARBA" id="ARBA00000085"/>
    </source>
</evidence>
<dbReference type="SMART" id="SM00448">
    <property type="entry name" value="REC"/>
    <property type="match status" value="1"/>
</dbReference>
<dbReference type="GO" id="GO:0000155">
    <property type="term" value="F:phosphorelay sensor kinase activity"/>
    <property type="evidence" value="ECO:0007669"/>
    <property type="project" value="InterPro"/>
</dbReference>
<dbReference type="Proteomes" id="UP001220610">
    <property type="component" value="Chromosome"/>
</dbReference>
<evidence type="ECO:0000313" key="13">
    <source>
        <dbReference type="EMBL" id="WEK36067.1"/>
    </source>
</evidence>
<dbReference type="Pfam" id="PF00512">
    <property type="entry name" value="HisKA"/>
    <property type="match status" value="2"/>
</dbReference>
<feature type="domain" description="Response regulatory" evidence="12">
    <location>
        <begin position="629"/>
        <end position="744"/>
    </location>
</feature>
<dbReference type="SUPFAM" id="SSF47384">
    <property type="entry name" value="Homodimeric domain of signal transducing histidine kinase"/>
    <property type="match status" value="2"/>
</dbReference>
<sequence>MTNPAIKPPAAAPEFLSRGGELGQLIMDYDWSATPLGPVHTWPQSLRTCMRIMLTSRQPMWIGWGQELIKLYNDPYKAIAGGKHPWALGMPASVVWKDVWRDIEPMLRQVMEKDEGTYVESQLLIMERNGYPEETYYTFSYTPIPGDEGGTAGMLCANTDDTDRIISERQLRTLTLLGKELRDVRNQEELVRATLAGLADNAHDFTYALFYTVQGQDARLSGSTDLGTNHKVPAVITLQQEGRLSTLLRQAAATGQCLLMDHVKEIFGEMPLGAWPIASDKAMLLPILQAASDTPYGFLVAGFNPYRLPDEKYSSFFSLVADQVATSFAEVHVLEEDRKRAAALAEIDRAKTIFFSNISHEFRTPLTLLLGPIEEALSDPRTIPENKVRLEFAWRNTLRMQKLVNTLLEFSRIEAGRVEGLFTKVDIGALTRDLASSFRSAIEKAGMQLQLELGPVTAEVYVDTDMWEKIILNLVSNAFKYTREGLIRVTIQQQDNTIVVAVEDTGIGIDAAQLDKIFERFHRIENVHGRSQEGTGIGLAMVKELVNLQYGVMQVTSEPGKGSIFTVILPTGRDHLPADKIAVEPATAVGLLTNAFVQEAMTWLPTAGQTEPSPIIEYISPDSIDEKKTVLLADDNADMRDYICRLLSDQFRVVTARDGEEAFQLLLQVKPDLLLTDVMMPGLDGFGLLKKVRAHTDLRNLPVIFLSARAGEEAKVEGLDAGADDYMIKPFSARELLVRVGNMIRINQVRREMEQQLYLLFLQAPAIINVFKGPEFRYELYHPKNKELFGDRDFTGLTLLDALPELSGQGIEEQLSRVYWQGETIRQFERQLQLPDEQGQLVDRYFNLIFQPWYDLRGKIQGVLNFAIEVTETVQSRKKIEENEKNLEAQVQQRTIELQRSNEDLQQFAHVASHDLKEPVRKVRTFISRLQDEYAHLLPERGQLYMEKVEAAAGRMVAMIEGVLQYALLNEPEHAFETVNLNEVLDSIEADLEVLIQQRGARIIREPLPAVQGVPILLYQLFYNLVNNSLKFAQPGVPPGIQIRAGIVEQAGGNQWKIDIQDNGIGFDQHYADKIFDSFTRLHSRDKYEGTGLGLALCKKIVQRHHGSISAVAQKNNGALFSILLPFQQPEQKF</sequence>
<evidence type="ECO:0000256" key="9">
    <source>
        <dbReference type="PROSITE-ProRule" id="PRU00169"/>
    </source>
</evidence>
<dbReference type="InterPro" id="IPR036890">
    <property type="entry name" value="HATPase_C_sf"/>
</dbReference>
<keyword evidence="3 9" id="KW-0597">Phosphoprotein</keyword>
<evidence type="ECO:0000256" key="5">
    <source>
        <dbReference type="ARBA" id="ARBA00022741"/>
    </source>
</evidence>
<keyword evidence="5" id="KW-0547">Nucleotide-binding</keyword>
<dbReference type="EMBL" id="CP119311">
    <property type="protein sequence ID" value="WEK36067.1"/>
    <property type="molecule type" value="Genomic_DNA"/>
</dbReference>
<dbReference type="CDD" id="cd16922">
    <property type="entry name" value="HATPase_EvgS-ArcB-TorS-like"/>
    <property type="match status" value="1"/>
</dbReference>
<keyword evidence="10" id="KW-0175">Coiled coil</keyword>
<feature type="domain" description="Histidine kinase" evidence="11">
    <location>
        <begin position="357"/>
        <end position="573"/>
    </location>
</feature>
<organism evidence="13 14">
    <name type="scientific">Candidatus Pseudobacter hemicellulosilyticus</name>
    <dbReference type="NCBI Taxonomy" id="3121375"/>
    <lineage>
        <taxon>Bacteria</taxon>
        <taxon>Pseudomonadati</taxon>
        <taxon>Bacteroidota</taxon>
        <taxon>Chitinophagia</taxon>
        <taxon>Chitinophagales</taxon>
        <taxon>Chitinophagaceae</taxon>
        <taxon>Pseudobacter</taxon>
    </lineage>
</organism>
<dbReference type="Gene3D" id="1.10.287.130">
    <property type="match status" value="2"/>
</dbReference>
<keyword evidence="4" id="KW-0808">Transferase</keyword>
<accession>A0AAJ6BHA2</accession>
<dbReference type="FunFam" id="3.30.565.10:FF:000037">
    <property type="entry name" value="Hybrid sensor histidine kinase/response regulator"/>
    <property type="match status" value="1"/>
</dbReference>
<evidence type="ECO:0000256" key="10">
    <source>
        <dbReference type="SAM" id="Coils"/>
    </source>
</evidence>
<dbReference type="EC" id="2.7.13.3" evidence="2"/>
<dbReference type="InterPro" id="IPR003594">
    <property type="entry name" value="HATPase_dom"/>
</dbReference>
<evidence type="ECO:0000256" key="7">
    <source>
        <dbReference type="ARBA" id="ARBA00022840"/>
    </source>
</evidence>
<dbReference type="Gene3D" id="3.40.50.2300">
    <property type="match status" value="1"/>
</dbReference>
<dbReference type="InterPro" id="IPR005467">
    <property type="entry name" value="His_kinase_dom"/>
</dbReference>
<keyword evidence="6" id="KW-0418">Kinase</keyword>
<gene>
    <name evidence="13" type="ORF">P0Y53_01015</name>
</gene>
<comment type="catalytic activity">
    <reaction evidence="1">
        <text>ATP + protein L-histidine = ADP + protein N-phospho-L-histidine.</text>
        <dbReference type="EC" id="2.7.13.3"/>
    </reaction>
</comment>
<dbReference type="CDD" id="cd17574">
    <property type="entry name" value="REC_OmpR"/>
    <property type="match status" value="1"/>
</dbReference>
<dbReference type="PROSITE" id="PS50109">
    <property type="entry name" value="HIS_KIN"/>
    <property type="match status" value="2"/>
</dbReference>
<evidence type="ECO:0000259" key="12">
    <source>
        <dbReference type="PROSITE" id="PS50110"/>
    </source>
</evidence>
<evidence type="ECO:0000256" key="4">
    <source>
        <dbReference type="ARBA" id="ARBA00022679"/>
    </source>
</evidence>
<dbReference type="Gene3D" id="3.30.450.20">
    <property type="entry name" value="PAS domain"/>
    <property type="match status" value="2"/>
</dbReference>
<reference evidence="13" key="1">
    <citation type="submission" date="2023-03" db="EMBL/GenBank/DDBJ databases">
        <title>Andean soil-derived lignocellulolytic bacterial consortium as a source of novel taxa and putative plastic-active enzymes.</title>
        <authorList>
            <person name="Diaz-Garcia L."/>
            <person name="Chuvochina M."/>
            <person name="Feuerriegel G."/>
            <person name="Bunk B."/>
            <person name="Sproer C."/>
            <person name="Streit W.R."/>
            <person name="Rodriguez L.M."/>
            <person name="Overmann J."/>
            <person name="Jimenez D.J."/>
        </authorList>
    </citation>
    <scope>NUCLEOTIDE SEQUENCE</scope>
    <source>
        <strain evidence="13">MAG 7</strain>
    </source>
</reference>
<dbReference type="SUPFAM" id="SSF55874">
    <property type="entry name" value="ATPase domain of HSP90 chaperone/DNA topoisomerase II/histidine kinase"/>
    <property type="match status" value="2"/>
</dbReference>
<dbReference type="InterPro" id="IPR001789">
    <property type="entry name" value="Sig_transdc_resp-reg_receiver"/>
</dbReference>
<evidence type="ECO:0000256" key="8">
    <source>
        <dbReference type="ARBA" id="ARBA00023012"/>
    </source>
</evidence>
<dbReference type="SUPFAM" id="SSF52172">
    <property type="entry name" value="CheY-like"/>
    <property type="match status" value="1"/>
</dbReference>
<dbReference type="Gene3D" id="3.30.450.40">
    <property type="match status" value="1"/>
</dbReference>
<dbReference type="InterPro" id="IPR011006">
    <property type="entry name" value="CheY-like_superfamily"/>
</dbReference>
<feature type="modified residue" description="4-aspartylphosphate" evidence="9">
    <location>
        <position position="677"/>
    </location>
</feature>
<dbReference type="InterPro" id="IPR029016">
    <property type="entry name" value="GAF-like_dom_sf"/>
</dbReference>
<dbReference type="InterPro" id="IPR004358">
    <property type="entry name" value="Sig_transdc_His_kin-like_C"/>
</dbReference>
<dbReference type="PROSITE" id="PS50110">
    <property type="entry name" value="RESPONSE_REGULATORY"/>
    <property type="match status" value="1"/>
</dbReference>
<dbReference type="InterPro" id="IPR036097">
    <property type="entry name" value="HisK_dim/P_sf"/>
</dbReference>
<dbReference type="Gene3D" id="3.30.565.10">
    <property type="entry name" value="Histidine kinase-like ATPase, C-terminal domain"/>
    <property type="match status" value="2"/>
</dbReference>
<dbReference type="CDD" id="cd00082">
    <property type="entry name" value="HisKA"/>
    <property type="match status" value="2"/>
</dbReference>
<dbReference type="Pfam" id="PF00072">
    <property type="entry name" value="Response_reg"/>
    <property type="match status" value="1"/>
</dbReference>
<proteinExistence type="predicted"/>
<dbReference type="InterPro" id="IPR003661">
    <property type="entry name" value="HisK_dim/P_dom"/>
</dbReference>
<feature type="domain" description="Histidine kinase" evidence="11">
    <location>
        <begin position="911"/>
        <end position="1129"/>
    </location>
</feature>
<evidence type="ECO:0000256" key="3">
    <source>
        <dbReference type="ARBA" id="ARBA00022553"/>
    </source>
</evidence>
<dbReference type="Pfam" id="PF02518">
    <property type="entry name" value="HATPase_c"/>
    <property type="match status" value="2"/>
</dbReference>
<dbReference type="Pfam" id="PF08448">
    <property type="entry name" value="PAS_4"/>
    <property type="match status" value="1"/>
</dbReference>
<evidence type="ECO:0000256" key="2">
    <source>
        <dbReference type="ARBA" id="ARBA00012438"/>
    </source>
</evidence>
<dbReference type="SMART" id="SM00388">
    <property type="entry name" value="HisKA"/>
    <property type="match status" value="2"/>
</dbReference>
<dbReference type="PRINTS" id="PR00344">
    <property type="entry name" value="BCTRLSENSOR"/>
</dbReference>
<dbReference type="AlphaFoldDB" id="A0AAJ6BHA2"/>